<dbReference type="PROSITE" id="PS51257">
    <property type="entry name" value="PROKAR_LIPOPROTEIN"/>
    <property type="match status" value="1"/>
</dbReference>
<evidence type="ECO:0000256" key="1">
    <source>
        <dbReference type="SAM" id="SignalP"/>
    </source>
</evidence>
<evidence type="ECO:0000313" key="3">
    <source>
        <dbReference type="Proteomes" id="UP000294830"/>
    </source>
</evidence>
<organism evidence="2 3">
    <name type="scientific">Acetobacteroides hydrogenigenes</name>
    <dbReference type="NCBI Taxonomy" id="979970"/>
    <lineage>
        <taxon>Bacteria</taxon>
        <taxon>Pseudomonadati</taxon>
        <taxon>Bacteroidota</taxon>
        <taxon>Bacteroidia</taxon>
        <taxon>Bacteroidales</taxon>
        <taxon>Rikenellaceae</taxon>
        <taxon>Acetobacteroides</taxon>
    </lineage>
</organism>
<keyword evidence="3" id="KW-1185">Reference proteome</keyword>
<sequence>MKSFKVIAAVLGLSVLATWASSCTKDATVVDDGKLTGKYLIAIDSVKVPEKITANNAFDILLYGYVGPTGCYHFSNFEIAKSNKTVIVEVWGQAPTEPVNCTQALVFLNGEKFNLKLEEKGTYLLKFKRANGTFFEKQIVVE</sequence>
<dbReference type="RefSeq" id="WP_131838913.1">
    <property type="nucleotide sequence ID" value="NZ_SLWB01000005.1"/>
</dbReference>
<name>A0A4R2EQJ3_9BACT</name>
<dbReference type="OrthoDB" id="9900103at2"/>
<evidence type="ECO:0008006" key="4">
    <source>
        <dbReference type="Google" id="ProtNLM"/>
    </source>
</evidence>
<keyword evidence="1" id="KW-0732">Signal</keyword>
<gene>
    <name evidence="2" type="ORF">CLV25_10596</name>
</gene>
<dbReference type="AlphaFoldDB" id="A0A4R2EQJ3"/>
<feature type="signal peptide" evidence="1">
    <location>
        <begin position="1"/>
        <end position="20"/>
    </location>
</feature>
<dbReference type="EMBL" id="SLWB01000005">
    <property type="protein sequence ID" value="TCN68894.1"/>
    <property type="molecule type" value="Genomic_DNA"/>
</dbReference>
<feature type="chain" id="PRO_5020396594" description="Lipoprotein" evidence="1">
    <location>
        <begin position="21"/>
        <end position="142"/>
    </location>
</feature>
<evidence type="ECO:0000313" key="2">
    <source>
        <dbReference type="EMBL" id="TCN68894.1"/>
    </source>
</evidence>
<reference evidence="2 3" key="1">
    <citation type="submission" date="2019-03" db="EMBL/GenBank/DDBJ databases">
        <title>Genomic Encyclopedia of Archaeal and Bacterial Type Strains, Phase II (KMG-II): from individual species to whole genera.</title>
        <authorList>
            <person name="Goeker M."/>
        </authorList>
    </citation>
    <scope>NUCLEOTIDE SEQUENCE [LARGE SCALE GENOMIC DNA]</scope>
    <source>
        <strain evidence="2 3">RL-C</strain>
    </source>
</reference>
<accession>A0A4R2EQJ3</accession>
<proteinExistence type="predicted"/>
<comment type="caution">
    <text evidence="2">The sequence shown here is derived from an EMBL/GenBank/DDBJ whole genome shotgun (WGS) entry which is preliminary data.</text>
</comment>
<dbReference type="Proteomes" id="UP000294830">
    <property type="component" value="Unassembled WGS sequence"/>
</dbReference>
<protein>
    <recommendedName>
        <fullName evidence="4">Lipoprotein</fullName>
    </recommendedName>
</protein>